<reference evidence="12" key="2">
    <citation type="submission" date="2020-09" db="EMBL/GenBank/DDBJ databases">
        <authorList>
            <person name="Sun Q."/>
            <person name="Kim S."/>
        </authorList>
    </citation>
    <scope>NUCLEOTIDE SEQUENCE</scope>
    <source>
        <strain evidence="12">KCTC 32182</strain>
    </source>
</reference>
<comment type="subcellular location">
    <subcellularLocation>
        <location evidence="2">Periplasm</location>
    </subcellularLocation>
</comment>
<dbReference type="GO" id="GO:0044780">
    <property type="term" value="P:bacterial-type flagellum assembly"/>
    <property type="evidence" value="ECO:0007669"/>
    <property type="project" value="InterPro"/>
</dbReference>
<dbReference type="Proteomes" id="UP000645257">
    <property type="component" value="Unassembled WGS sequence"/>
</dbReference>
<keyword evidence="12" id="KW-0966">Cell projection</keyword>
<dbReference type="InterPro" id="IPR051056">
    <property type="entry name" value="Glycosyl_Hydrolase_73"/>
</dbReference>
<evidence type="ECO:0000256" key="3">
    <source>
        <dbReference type="ARBA" id="ARBA00006880"/>
    </source>
</evidence>
<keyword evidence="12" id="KW-0969">Cilium</keyword>
<dbReference type="RefSeq" id="WP_189531138.1">
    <property type="nucleotide sequence ID" value="NZ_BMYX01000002.1"/>
</dbReference>
<keyword evidence="12" id="KW-0282">Flagellum</keyword>
<name>A0A918NZB0_9NEIS</name>
<evidence type="ECO:0000256" key="8">
    <source>
        <dbReference type="ARBA" id="ARBA00023295"/>
    </source>
</evidence>
<proteinExistence type="inferred from homology"/>
<dbReference type="PANTHER" id="PTHR33308">
    <property type="entry name" value="PEPTIDOGLYCAN HYDROLASE FLGJ"/>
    <property type="match status" value="1"/>
</dbReference>
<dbReference type="AlphaFoldDB" id="A0A918NZB0"/>
<sequence>MSTQFTAIDNLGSLSSSALAMDPNAVASSLQGRMQKDPRGAVKEVAKQFEAMFLDNVMRAMRATHFNDEEDSSEMSTWRGMLDQQWSQAMSASGGVGLADVLSRQIARLARLEEDGAADARVRTSGPSGMLPQVTRRALAAYGAALPKADAGAPAAAAAPSAESSAAARDPRSFLGAMLAQAREAAAKLGVAPEFVVAHAALESGWGKRAIRMPDGSDSHNLFGIKAGSEWTGKTVDITTTEYVNGTPRKQVEKFRAYDSYREAFSDYANLLSGSARYRNVLNQGQNIAGFAQGLQQGGYATDPRYARKLADVVSTLARA</sequence>
<keyword evidence="7" id="KW-0378">Hydrolase</keyword>
<gene>
    <name evidence="12" type="primary">flgJ</name>
    <name evidence="12" type="ORF">GCM10011289_06450</name>
</gene>
<comment type="similarity">
    <text evidence="3">In the N-terminal section; belongs to the FlgJ family.</text>
</comment>
<dbReference type="GO" id="GO:0071973">
    <property type="term" value="P:bacterial-type flagellum-dependent cell motility"/>
    <property type="evidence" value="ECO:0007669"/>
    <property type="project" value="TreeGrafter"/>
</dbReference>
<evidence type="ECO:0000256" key="10">
    <source>
        <dbReference type="ARBA" id="ARBA00030835"/>
    </source>
</evidence>
<evidence type="ECO:0000256" key="2">
    <source>
        <dbReference type="ARBA" id="ARBA00004418"/>
    </source>
</evidence>
<dbReference type="NCBIfam" id="TIGR02541">
    <property type="entry name" value="flagell_FlgJ"/>
    <property type="match status" value="1"/>
</dbReference>
<keyword evidence="6" id="KW-0574">Periplasm</keyword>
<dbReference type="InterPro" id="IPR019301">
    <property type="entry name" value="Flagellar_prot_FlgJ_N"/>
</dbReference>
<dbReference type="EMBL" id="BMYX01000002">
    <property type="protein sequence ID" value="GGY06631.1"/>
    <property type="molecule type" value="Genomic_DNA"/>
</dbReference>
<feature type="domain" description="Mannosyl-glycoprotein endo-beta-N-acetylglucosamidase-like" evidence="11">
    <location>
        <begin position="164"/>
        <end position="318"/>
    </location>
</feature>
<evidence type="ECO:0000256" key="5">
    <source>
        <dbReference type="ARBA" id="ARBA00013433"/>
    </source>
</evidence>
<dbReference type="PRINTS" id="PR01002">
    <property type="entry name" value="FLGFLGJ"/>
</dbReference>
<dbReference type="InterPro" id="IPR013377">
    <property type="entry name" value="FlgJ"/>
</dbReference>
<dbReference type="SMART" id="SM00047">
    <property type="entry name" value="LYZ2"/>
    <property type="match status" value="1"/>
</dbReference>
<evidence type="ECO:0000256" key="9">
    <source>
        <dbReference type="ARBA" id="ARBA00023316"/>
    </source>
</evidence>
<keyword evidence="8" id="KW-0326">Glycosidase</keyword>
<dbReference type="Pfam" id="PF10135">
    <property type="entry name" value="Rod-binding"/>
    <property type="match status" value="1"/>
</dbReference>
<evidence type="ECO:0000259" key="11">
    <source>
        <dbReference type="SMART" id="SM00047"/>
    </source>
</evidence>
<evidence type="ECO:0000313" key="12">
    <source>
        <dbReference type="EMBL" id="GGY06631.1"/>
    </source>
</evidence>
<dbReference type="GO" id="GO:0004040">
    <property type="term" value="F:amidase activity"/>
    <property type="evidence" value="ECO:0007669"/>
    <property type="project" value="InterPro"/>
</dbReference>
<evidence type="ECO:0000256" key="7">
    <source>
        <dbReference type="ARBA" id="ARBA00022801"/>
    </source>
</evidence>
<comment type="caution">
    <text evidence="12">The sequence shown here is derived from an EMBL/GenBank/DDBJ whole genome shotgun (WGS) entry which is preliminary data.</text>
</comment>
<keyword evidence="9" id="KW-0961">Cell wall biogenesis/degradation</keyword>
<comment type="function">
    <text evidence="1">Flagellum-specific muramidase which hydrolyzes the peptidoglycan layer to assemble the rod structure in the periplasmic space.</text>
</comment>
<reference evidence="12" key="1">
    <citation type="journal article" date="2014" name="Int. J. Syst. Evol. Microbiol.">
        <title>Complete genome sequence of Corynebacterium casei LMG S-19264T (=DSM 44701T), isolated from a smear-ripened cheese.</title>
        <authorList>
            <consortium name="US DOE Joint Genome Institute (JGI-PGF)"/>
            <person name="Walter F."/>
            <person name="Albersmeier A."/>
            <person name="Kalinowski J."/>
            <person name="Ruckert C."/>
        </authorList>
    </citation>
    <scope>NUCLEOTIDE SEQUENCE</scope>
    <source>
        <strain evidence="12">KCTC 32182</strain>
    </source>
</reference>
<dbReference type="Pfam" id="PF01832">
    <property type="entry name" value="Glucosaminidase"/>
    <property type="match status" value="1"/>
</dbReference>
<dbReference type="GO" id="GO:0042597">
    <property type="term" value="C:periplasmic space"/>
    <property type="evidence" value="ECO:0007669"/>
    <property type="project" value="UniProtKB-SubCell"/>
</dbReference>
<dbReference type="GO" id="GO:0016798">
    <property type="term" value="F:hydrolase activity, acting on glycosyl bonds"/>
    <property type="evidence" value="ECO:0007669"/>
    <property type="project" value="UniProtKB-KW"/>
</dbReference>
<organism evidence="12 13">
    <name type="scientific">Paludibacterium paludis</name>
    <dbReference type="NCBI Taxonomy" id="1225769"/>
    <lineage>
        <taxon>Bacteria</taxon>
        <taxon>Pseudomonadati</taxon>
        <taxon>Pseudomonadota</taxon>
        <taxon>Betaproteobacteria</taxon>
        <taxon>Neisseriales</taxon>
        <taxon>Chromobacteriaceae</taxon>
        <taxon>Paludibacterium</taxon>
    </lineage>
</organism>
<protein>
    <recommendedName>
        <fullName evidence="5">Peptidoglycan hydrolase FlgJ</fullName>
    </recommendedName>
    <alternativeName>
        <fullName evidence="10">Muramidase FlgJ</fullName>
    </alternativeName>
</protein>
<dbReference type="Gene3D" id="1.10.530.10">
    <property type="match status" value="1"/>
</dbReference>
<evidence type="ECO:0000256" key="4">
    <source>
        <dbReference type="ARBA" id="ARBA00007974"/>
    </source>
</evidence>
<dbReference type="InterPro" id="IPR002901">
    <property type="entry name" value="MGlyc_endo_b_GlcNAc-like_dom"/>
</dbReference>
<dbReference type="GO" id="GO:0071555">
    <property type="term" value="P:cell wall organization"/>
    <property type="evidence" value="ECO:0007669"/>
    <property type="project" value="UniProtKB-KW"/>
</dbReference>
<accession>A0A918NZB0</accession>
<evidence type="ECO:0000256" key="1">
    <source>
        <dbReference type="ARBA" id="ARBA00002954"/>
    </source>
</evidence>
<evidence type="ECO:0000256" key="6">
    <source>
        <dbReference type="ARBA" id="ARBA00022764"/>
    </source>
</evidence>
<comment type="similarity">
    <text evidence="4">In the C-terminal section; belongs to the glycosyl hydrolase 73 family.</text>
</comment>
<dbReference type="PANTHER" id="PTHR33308:SF9">
    <property type="entry name" value="PEPTIDOGLYCAN HYDROLASE FLGJ"/>
    <property type="match status" value="1"/>
</dbReference>
<dbReference type="FunFam" id="2.10.70.40:FF:000001">
    <property type="entry name" value="Flagellar assembly peptidoglycan hydrolase FlgJ"/>
    <property type="match status" value="1"/>
</dbReference>
<dbReference type="Gene3D" id="2.10.70.40">
    <property type="entry name" value="peptidoglycan hydrolase"/>
    <property type="match status" value="1"/>
</dbReference>
<keyword evidence="13" id="KW-1185">Reference proteome</keyword>
<evidence type="ECO:0000313" key="13">
    <source>
        <dbReference type="Proteomes" id="UP000645257"/>
    </source>
</evidence>